<sequence length="446" mass="47719">MKLNWDGSHMRLLAPMLVVSAGGDGADAAAAGATAANEVPSSPPPPDVPPTHTSSSTPGPSTAAKDTPVRDPTPVREPTPSPVREATTFREPTPEPPRPPSPSPHSPLPCPTRQTSFLEDISEGGGDYVSSPKSNEALPTTDATAAGGVEDSVELTDLSLKLDKCINRGKKVRGNTESKKEEMLLSDSEGEEAAIKEQEIDLDALYELASTSLGGDTTVEAAFTIFKASQDAHASSDVGHDTDEVPDTTTMPFRRTRTKRRRLKKTFTSSAFKHFQEYIFAVEDTFPAGAGIPVDAQTIPAGTADKGKAPMVDDSILADLLTEQEWVLKNLHDYQLEEDLAKKLQAEQEAKFVRQQEELAQKAQAESVALPAAQGTGLLAQCRCELDAAQLMYTEVDWLELMAKIATNSALSKQLSGDDVNEENMNERLATQSGSSRAFATLLGSS</sequence>
<feature type="compositionally biased region" description="Low complexity" evidence="1">
    <location>
        <begin position="50"/>
        <end position="62"/>
    </location>
</feature>
<comment type="caution">
    <text evidence="2">The sequence shown here is derived from an EMBL/GenBank/DDBJ whole genome shotgun (WGS) entry which is preliminary data.</text>
</comment>
<evidence type="ECO:0000256" key="1">
    <source>
        <dbReference type="SAM" id="MobiDB-lite"/>
    </source>
</evidence>
<gene>
    <name evidence="2" type="ORF">Tci_050723</name>
</gene>
<organism evidence="2">
    <name type="scientific">Tanacetum cinerariifolium</name>
    <name type="common">Dalmatian daisy</name>
    <name type="synonym">Chrysanthemum cinerariifolium</name>
    <dbReference type="NCBI Taxonomy" id="118510"/>
    <lineage>
        <taxon>Eukaryota</taxon>
        <taxon>Viridiplantae</taxon>
        <taxon>Streptophyta</taxon>
        <taxon>Embryophyta</taxon>
        <taxon>Tracheophyta</taxon>
        <taxon>Spermatophyta</taxon>
        <taxon>Magnoliopsida</taxon>
        <taxon>eudicotyledons</taxon>
        <taxon>Gunneridae</taxon>
        <taxon>Pentapetalae</taxon>
        <taxon>asterids</taxon>
        <taxon>campanulids</taxon>
        <taxon>Asterales</taxon>
        <taxon>Asteraceae</taxon>
        <taxon>Asteroideae</taxon>
        <taxon>Anthemideae</taxon>
        <taxon>Anthemidinae</taxon>
        <taxon>Tanacetum</taxon>
    </lineage>
</organism>
<feature type="compositionally biased region" description="Low complexity" evidence="1">
    <location>
        <begin position="26"/>
        <end position="36"/>
    </location>
</feature>
<protein>
    <submittedName>
        <fullName evidence="2">Uncharacterized protein</fullName>
    </submittedName>
</protein>
<proteinExistence type="predicted"/>
<reference evidence="2" key="1">
    <citation type="journal article" date="2019" name="Sci. Rep.">
        <title>Draft genome of Tanacetum cinerariifolium, the natural source of mosquito coil.</title>
        <authorList>
            <person name="Yamashiro T."/>
            <person name="Shiraishi A."/>
            <person name="Satake H."/>
            <person name="Nakayama K."/>
        </authorList>
    </citation>
    <scope>NUCLEOTIDE SEQUENCE</scope>
</reference>
<accession>A0A6L2N243</accession>
<dbReference type="AlphaFoldDB" id="A0A6L2N243"/>
<feature type="compositionally biased region" description="Pro residues" evidence="1">
    <location>
        <begin position="94"/>
        <end position="110"/>
    </location>
</feature>
<name>A0A6L2N243_TANCI</name>
<dbReference type="EMBL" id="BKCJ010007735">
    <property type="protein sequence ID" value="GEU78745.1"/>
    <property type="molecule type" value="Genomic_DNA"/>
</dbReference>
<evidence type="ECO:0000313" key="2">
    <source>
        <dbReference type="EMBL" id="GEU78745.1"/>
    </source>
</evidence>
<feature type="region of interest" description="Disordered" evidence="1">
    <location>
        <begin position="24"/>
        <end position="139"/>
    </location>
</feature>